<dbReference type="InterPro" id="IPR017956">
    <property type="entry name" value="AT_hook_DNA-bd_motif"/>
</dbReference>
<gene>
    <name evidence="3" type="ORF">Acr_00g0032110</name>
</gene>
<keyword evidence="2" id="KW-1133">Transmembrane helix</keyword>
<sequence length="162" mass="17108">MLHILDRKEVLAIHLILSCQTLKPSYVAKAKNGLVVGGPVGGKRGHGRFPRPKLLPVLIGQSGPERRPGHPRRTPPIGSVGVPRPRGQPEEDGTVMKALGRLRGWPPKNAVAVVTAGCDVGIAAVGVVVLPGKWQARKHRHSSGGNVPVSDTPDIRTCVGHA</sequence>
<evidence type="ECO:0000313" key="4">
    <source>
        <dbReference type="Proteomes" id="UP000585474"/>
    </source>
</evidence>
<proteinExistence type="predicted"/>
<evidence type="ECO:0000256" key="1">
    <source>
        <dbReference type="SAM" id="MobiDB-lite"/>
    </source>
</evidence>
<reference evidence="4" key="1">
    <citation type="submission" date="2019-07" db="EMBL/GenBank/DDBJ databases">
        <title>De Novo Assembly of kiwifruit Actinidia rufa.</title>
        <authorList>
            <person name="Sugita-Konishi S."/>
            <person name="Sato K."/>
            <person name="Mori E."/>
            <person name="Abe Y."/>
            <person name="Kisaki G."/>
            <person name="Hamano K."/>
            <person name="Suezawa K."/>
            <person name="Otani M."/>
            <person name="Fukuda T."/>
            <person name="Manabe T."/>
            <person name="Gomi K."/>
            <person name="Tabuchi M."/>
            <person name="Akimitsu K."/>
            <person name="Kataoka I."/>
        </authorList>
    </citation>
    <scope>NUCLEOTIDE SEQUENCE [LARGE SCALE GENOMIC DNA]</scope>
    <source>
        <strain evidence="4">cv. Fuchu</strain>
    </source>
</reference>
<protein>
    <submittedName>
        <fullName evidence="3">Uncharacterized protein</fullName>
    </submittedName>
</protein>
<dbReference type="GO" id="GO:0003677">
    <property type="term" value="F:DNA binding"/>
    <property type="evidence" value="ECO:0007669"/>
    <property type="project" value="InterPro"/>
</dbReference>
<evidence type="ECO:0000313" key="3">
    <source>
        <dbReference type="EMBL" id="GFS34078.1"/>
    </source>
</evidence>
<feature type="transmembrane region" description="Helical" evidence="2">
    <location>
        <begin position="110"/>
        <end position="130"/>
    </location>
</feature>
<feature type="region of interest" description="Disordered" evidence="1">
    <location>
        <begin position="60"/>
        <end position="92"/>
    </location>
</feature>
<dbReference type="PRINTS" id="PR00929">
    <property type="entry name" value="ATHOOK"/>
</dbReference>
<organism evidence="3 4">
    <name type="scientific">Actinidia rufa</name>
    <dbReference type="NCBI Taxonomy" id="165716"/>
    <lineage>
        <taxon>Eukaryota</taxon>
        <taxon>Viridiplantae</taxon>
        <taxon>Streptophyta</taxon>
        <taxon>Embryophyta</taxon>
        <taxon>Tracheophyta</taxon>
        <taxon>Spermatophyta</taxon>
        <taxon>Magnoliopsida</taxon>
        <taxon>eudicotyledons</taxon>
        <taxon>Gunneridae</taxon>
        <taxon>Pentapetalae</taxon>
        <taxon>asterids</taxon>
        <taxon>Ericales</taxon>
        <taxon>Actinidiaceae</taxon>
        <taxon>Actinidia</taxon>
    </lineage>
</organism>
<keyword evidence="2" id="KW-0472">Membrane</keyword>
<name>A0A7J0DF94_9ERIC</name>
<evidence type="ECO:0000256" key="2">
    <source>
        <dbReference type="SAM" id="Phobius"/>
    </source>
</evidence>
<keyword evidence="2" id="KW-0812">Transmembrane</keyword>
<keyword evidence="4" id="KW-1185">Reference proteome</keyword>
<dbReference type="EMBL" id="BJWL01000203">
    <property type="protein sequence ID" value="GFS34078.1"/>
    <property type="molecule type" value="Genomic_DNA"/>
</dbReference>
<comment type="caution">
    <text evidence="3">The sequence shown here is derived from an EMBL/GenBank/DDBJ whole genome shotgun (WGS) entry which is preliminary data.</text>
</comment>
<dbReference type="AlphaFoldDB" id="A0A7J0DF94"/>
<accession>A0A7J0DF94</accession>
<dbReference type="Proteomes" id="UP000585474">
    <property type="component" value="Unassembled WGS sequence"/>
</dbReference>